<keyword evidence="1" id="KW-0677">Repeat</keyword>
<dbReference type="RefSeq" id="WP_190908698.1">
    <property type="nucleotide sequence ID" value="NZ_JACJTQ010000051.1"/>
</dbReference>
<dbReference type="InterPro" id="IPR051685">
    <property type="entry name" value="Ycf3/AcsC/BcsC/TPR_MFPF"/>
</dbReference>
<protein>
    <submittedName>
        <fullName evidence="5">Tetratricopeptide repeat protein</fullName>
    </submittedName>
</protein>
<feature type="transmembrane region" description="Helical" evidence="4">
    <location>
        <begin position="113"/>
        <end position="133"/>
    </location>
</feature>
<dbReference type="Proteomes" id="UP000660381">
    <property type="component" value="Unassembled WGS sequence"/>
</dbReference>
<dbReference type="PROSITE" id="PS50005">
    <property type="entry name" value="TPR"/>
    <property type="match status" value="1"/>
</dbReference>
<evidence type="ECO:0000313" key="5">
    <source>
        <dbReference type="EMBL" id="MBD2694546.1"/>
    </source>
</evidence>
<organism evidence="5 6">
    <name type="scientific">Anabaena catenula FACHB-362</name>
    <dbReference type="NCBI Taxonomy" id="2692877"/>
    <lineage>
        <taxon>Bacteria</taxon>
        <taxon>Bacillati</taxon>
        <taxon>Cyanobacteriota</taxon>
        <taxon>Cyanophyceae</taxon>
        <taxon>Nostocales</taxon>
        <taxon>Nostocaceae</taxon>
        <taxon>Anabaena</taxon>
    </lineage>
</organism>
<dbReference type="EMBL" id="JACJTQ010000051">
    <property type="protein sequence ID" value="MBD2694546.1"/>
    <property type="molecule type" value="Genomic_DNA"/>
</dbReference>
<name>A0ABR8JC11_9NOST</name>
<gene>
    <name evidence="5" type="ORF">H6G68_22830</name>
</gene>
<evidence type="ECO:0000256" key="2">
    <source>
        <dbReference type="ARBA" id="ARBA00022803"/>
    </source>
</evidence>
<feature type="transmembrane region" description="Helical" evidence="4">
    <location>
        <begin position="190"/>
        <end position="209"/>
    </location>
</feature>
<dbReference type="PANTHER" id="PTHR44943">
    <property type="entry name" value="CELLULOSE SYNTHASE OPERON PROTEIN C"/>
    <property type="match status" value="1"/>
</dbReference>
<evidence type="ECO:0000256" key="3">
    <source>
        <dbReference type="PROSITE-ProRule" id="PRU00339"/>
    </source>
</evidence>
<keyword evidence="4" id="KW-0472">Membrane</keyword>
<keyword evidence="4" id="KW-0812">Transmembrane</keyword>
<dbReference type="SMART" id="SM00028">
    <property type="entry name" value="TPR"/>
    <property type="match status" value="4"/>
</dbReference>
<dbReference type="Gene3D" id="1.25.40.10">
    <property type="entry name" value="Tetratricopeptide repeat domain"/>
    <property type="match status" value="2"/>
</dbReference>
<evidence type="ECO:0000256" key="1">
    <source>
        <dbReference type="ARBA" id="ARBA00022737"/>
    </source>
</evidence>
<proteinExistence type="predicted"/>
<keyword evidence="2 3" id="KW-0802">TPR repeat</keyword>
<evidence type="ECO:0000256" key="4">
    <source>
        <dbReference type="SAM" id="Phobius"/>
    </source>
</evidence>
<comment type="caution">
    <text evidence="5">The sequence shown here is derived from an EMBL/GenBank/DDBJ whole genome shotgun (WGS) entry which is preliminary data.</text>
</comment>
<sequence>MRADENSILKVAIERYNKALTTIETANNPSQSEILELLKARDEIHILISDKTQNYQSSHLIELFILDERLKKQTEVITTSVQLSDWRVSLCPSTDAWWWLLEPPPHKHDRRDWVYSAGSIICLTASVSLVVDISSRILTGVPDTFGAFTITTQSILTLIAAGGALTKAGQEAVERILIRLKIPKHFQVEFKFGIAALLFLSLIVFRVSLPTIGHYYRGEADEQRGKRNLAKAQIYYNRAIKLNSEDWSSHYKLGQIYEKLQDFERARTEYSLAMQGDYINAYNSLSRLYILDKDYDKAIGLLDEALNRKIEDRDLKYALNKNLGWAYLEQKRYLEAERYLNEAIAIDKQRASPYCLMGQVKEYQANEKSTDKSINSIKKDGTTGYWHHSCIKYRDESNSSKLDAERWKFLAEKCLNWLRLKKLGCLSKEEEKK</sequence>
<keyword evidence="4" id="KW-1133">Transmembrane helix</keyword>
<dbReference type="Pfam" id="PF13432">
    <property type="entry name" value="TPR_16"/>
    <property type="match status" value="1"/>
</dbReference>
<evidence type="ECO:0000313" key="6">
    <source>
        <dbReference type="Proteomes" id="UP000660381"/>
    </source>
</evidence>
<accession>A0ABR8JC11</accession>
<dbReference type="InterPro" id="IPR011990">
    <property type="entry name" value="TPR-like_helical_dom_sf"/>
</dbReference>
<feature type="repeat" description="TPR" evidence="3">
    <location>
        <begin position="279"/>
        <end position="312"/>
    </location>
</feature>
<keyword evidence="6" id="KW-1185">Reference proteome</keyword>
<dbReference type="Pfam" id="PF13424">
    <property type="entry name" value="TPR_12"/>
    <property type="match status" value="1"/>
</dbReference>
<dbReference type="InterPro" id="IPR019734">
    <property type="entry name" value="TPR_rpt"/>
</dbReference>
<feature type="transmembrane region" description="Helical" evidence="4">
    <location>
        <begin position="145"/>
        <end position="169"/>
    </location>
</feature>
<reference evidence="5 6" key="1">
    <citation type="journal article" date="2020" name="ISME J.">
        <title>Comparative genomics reveals insights into cyanobacterial evolution and habitat adaptation.</title>
        <authorList>
            <person name="Chen M.Y."/>
            <person name="Teng W.K."/>
            <person name="Zhao L."/>
            <person name="Hu C.X."/>
            <person name="Zhou Y.K."/>
            <person name="Han B.P."/>
            <person name="Song L.R."/>
            <person name="Shu W.S."/>
        </authorList>
    </citation>
    <scope>NUCLEOTIDE SEQUENCE [LARGE SCALE GENOMIC DNA]</scope>
    <source>
        <strain evidence="5 6">FACHB-362</strain>
    </source>
</reference>
<dbReference type="SUPFAM" id="SSF48452">
    <property type="entry name" value="TPR-like"/>
    <property type="match status" value="1"/>
</dbReference>
<dbReference type="PANTHER" id="PTHR44943:SF8">
    <property type="entry name" value="TPR REPEAT-CONTAINING PROTEIN MJ0263"/>
    <property type="match status" value="1"/>
</dbReference>